<dbReference type="EMBL" id="UZAU01000251">
    <property type="status" value="NOT_ANNOTATED_CDS"/>
    <property type="molecule type" value="Genomic_DNA"/>
</dbReference>
<dbReference type="Pfam" id="PF22936">
    <property type="entry name" value="Pol_BBD"/>
    <property type="match status" value="1"/>
</dbReference>
<organism evidence="2 3">
    <name type="scientific">Cannabis sativa</name>
    <name type="common">Hemp</name>
    <name type="synonym">Marijuana</name>
    <dbReference type="NCBI Taxonomy" id="3483"/>
    <lineage>
        <taxon>Eukaryota</taxon>
        <taxon>Viridiplantae</taxon>
        <taxon>Streptophyta</taxon>
        <taxon>Embryophyta</taxon>
        <taxon>Tracheophyta</taxon>
        <taxon>Spermatophyta</taxon>
        <taxon>Magnoliopsida</taxon>
        <taxon>eudicotyledons</taxon>
        <taxon>Gunneridae</taxon>
        <taxon>Pentapetalae</taxon>
        <taxon>rosids</taxon>
        <taxon>fabids</taxon>
        <taxon>Rosales</taxon>
        <taxon>Cannabaceae</taxon>
        <taxon>Cannabis</taxon>
    </lineage>
</organism>
<protein>
    <recommendedName>
        <fullName evidence="1">Retrovirus-related Pol polyprotein from transposon TNT 1-94-like beta-barrel domain-containing protein</fullName>
    </recommendedName>
</protein>
<evidence type="ECO:0000313" key="3">
    <source>
        <dbReference type="Proteomes" id="UP000596661"/>
    </source>
</evidence>
<sequence length="119" mass="13255">MCQLCSKPGHLASCCYQCFNIEFSGVGATNLDHLIANIATTDTIINSSWYPESRATSQCTADESNFTHKEPYFSNEHIYMGDGACLPINSVGKKVFYTQFTLKSLTLNHILHVLQITKD</sequence>
<dbReference type="OMA" id="LASCCYQ"/>
<dbReference type="Gramene" id="novel_model_2844_5bd9a17a">
    <property type="protein sequence ID" value="cds.novel_model_2844_5bd9a17a"/>
    <property type="gene ID" value="novel_gene_1522_5bd9a17a"/>
</dbReference>
<keyword evidence="3" id="KW-1185">Reference proteome</keyword>
<evidence type="ECO:0000313" key="2">
    <source>
        <dbReference type="EnsemblPlants" id="cds.novel_model_2844_5bd9a17a"/>
    </source>
</evidence>
<proteinExistence type="predicted"/>
<reference evidence="2" key="1">
    <citation type="submission" date="2018-11" db="EMBL/GenBank/DDBJ databases">
        <authorList>
            <person name="Grassa J C."/>
        </authorList>
    </citation>
    <scope>NUCLEOTIDE SEQUENCE [LARGE SCALE GENOMIC DNA]</scope>
</reference>
<dbReference type="EnsemblPlants" id="novel_model_2844_5bd9a17a">
    <property type="protein sequence ID" value="cds.novel_model_2844_5bd9a17a"/>
    <property type="gene ID" value="novel_gene_1522_5bd9a17a"/>
</dbReference>
<name>A0A803QY99_CANSA</name>
<dbReference type="Proteomes" id="UP000596661">
    <property type="component" value="Chromosome 3"/>
</dbReference>
<reference evidence="2" key="2">
    <citation type="submission" date="2021-03" db="UniProtKB">
        <authorList>
            <consortium name="EnsemblPlants"/>
        </authorList>
    </citation>
    <scope>IDENTIFICATION</scope>
</reference>
<accession>A0A803QY99</accession>
<feature type="domain" description="Retrovirus-related Pol polyprotein from transposon TNT 1-94-like beta-barrel" evidence="1">
    <location>
        <begin position="49"/>
        <end position="118"/>
    </location>
</feature>
<dbReference type="AlphaFoldDB" id="A0A803QY99"/>
<dbReference type="InterPro" id="IPR054722">
    <property type="entry name" value="PolX-like_BBD"/>
</dbReference>
<evidence type="ECO:0000259" key="1">
    <source>
        <dbReference type="Pfam" id="PF22936"/>
    </source>
</evidence>